<name>A0ABW7PQ76_9ACTN</name>
<dbReference type="Proteomes" id="UP001610631">
    <property type="component" value="Unassembled WGS sequence"/>
</dbReference>
<gene>
    <name evidence="1" type="ORF">WDV06_36080</name>
</gene>
<reference evidence="1 2" key="1">
    <citation type="submission" date="2024-03" db="EMBL/GenBank/DDBJ databases">
        <title>Whole genome sequencing of Streptomyces racemochromogenes, to identify antimicrobial biosynthetic gene clusters.</title>
        <authorList>
            <person name="Suryawanshi P."/>
            <person name="Krishnaraj P.U."/>
            <person name="Arun Y.P."/>
            <person name="Suryawanshi M.P."/>
            <person name="Rakshit O."/>
        </authorList>
    </citation>
    <scope>NUCLEOTIDE SEQUENCE [LARGE SCALE GENOMIC DNA]</scope>
    <source>
        <strain evidence="1 2">AUDT626</strain>
    </source>
</reference>
<dbReference type="InterPro" id="IPR036263">
    <property type="entry name" value="Chorismate_II_sf"/>
</dbReference>
<dbReference type="Gene3D" id="1.20.59.10">
    <property type="entry name" value="Chorismate mutase"/>
    <property type="match status" value="1"/>
</dbReference>
<evidence type="ECO:0000313" key="1">
    <source>
        <dbReference type="EMBL" id="MFH7600478.1"/>
    </source>
</evidence>
<dbReference type="InterPro" id="IPR036979">
    <property type="entry name" value="CM_dom_sf"/>
</dbReference>
<sequence length="101" mass="11289">MSTIGTARITERKAHLASLDREIMELIHERNATCEQLRVLRRLAGLREFQLAHENEVLSQYHEALGRPGTAIALQLLALARTERGAAVRPVPERRVTPTAA</sequence>
<dbReference type="EMBL" id="JBBDHD010000237">
    <property type="protein sequence ID" value="MFH7600478.1"/>
    <property type="molecule type" value="Genomic_DNA"/>
</dbReference>
<comment type="caution">
    <text evidence="1">The sequence shown here is derived from an EMBL/GenBank/DDBJ whole genome shotgun (WGS) entry which is preliminary data.</text>
</comment>
<dbReference type="RefSeq" id="WP_395514038.1">
    <property type="nucleotide sequence ID" value="NZ_JBBDHD010000237.1"/>
</dbReference>
<organism evidence="1 2">
    <name type="scientific">Streptomyces racemochromogenes</name>
    <dbReference type="NCBI Taxonomy" id="67353"/>
    <lineage>
        <taxon>Bacteria</taxon>
        <taxon>Bacillati</taxon>
        <taxon>Actinomycetota</taxon>
        <taxon>Actinomycetes</taxon>
        <taxon>Kitasatosporales</taxon>
        <taxon>Streptomycetaceae</taxon>
        <taxon>Streptomyces</taxon>
    </lineage>
</organism>
<protein>
    <submittedName>
        <fullName evidence="1">Chorismate mutase</fullName>
    </submittedName>
</protein>
<keyword evidence="2" id="KW-1185">Reference proteome</keyword>
<evidence type="ECO:0000313" key="2">
    <source>
        <dbReference type="Proteomes" id="UP001610631"/>
    </source>
</evidence>
<accession>A0ABW7PQ76</accession>
<proteinExistence type="predicted"/>
<dbReference type="SUPFAM" id="SSF48600">
    <property type="entry name" value="Chorismate mutase II"/>
    <property type="match status" value="1"/>
</dbReference>